<proteinExistence type="predicted"/>
<dbReference type="InterPro" id="IPR008523">
    <property type="entry name" value="DUF805"/>
</dbReference>
<organism evidence="2 3">
    <name type="scientific">Halocynthiibacter halioticoli</name>
    <dbReference type="NCBI Taxonomy" id="2986804"/>
    <lineage>
        <taxon>Bacteria</taxon>
        <taxon>Pseudomonadati</taxon>
        <taxon>Pseudomonadota</taxon>
        <taxon>Alphaproteobacteria</taxon>
        <taxon>Rhodobacterales</taxon>
        <taxon>Paracoccaceae</taxon>
        <taxon>Halocynthiibacter</taxon>
    </lineage>
</organism>
<dbReference type="EMBL" id="JAOYFC010000001">
    <property type="protein sequence ID" value="MCV6823592.1"/>
    <property type="molecule type" value="Genomic_DNA"/>
</dbReference>
<dbReference type="RefSeq" id="WP_263952432.1">
    <property type="nucleotide sequence ID" value="NZ_JAOYFC010000001.1"/>
</dbReference>
<dbReference type="Pfam" id="PF05656">
    <property type="entry name" value="DUF805"/>
    <property type="match status" value="1"/>
</dbReference>
<dbReference type="AlphaFoldDB" id="A0AAE3J1S1"/>
<comment type="caution">
    <text evidence="2">The sequence shown here is derived from an EMBL/GenBank/DDBJ whole genome shotgun (WGS) entry which is preliminary data.</text>
</comment>
<feature type="transmembrane region" description="Helical" evidence="1">
    <location>
        <begin position="139"/>
        <end position="166"/>
    </location>
</feature>
<feature type="transmembrane region" description="Helical" evidence="1">
    <location>
        <begin position="102"/>
        <end position="127"/>
    </location>
</feature>
<keyword evidence="1" id="KW-0812">Transmembrane</keyword>
<evidence type="ECO:0000256" key="1">
    <source>
        <dbReference type="SAM" id="Phobius"/>
    </source>
</evidence>
<dbReference type="Proteomes" id="UP001208041">
    <property type="component" value="Unassembled WGS sequence"/>
</dbReference>
<sequence length="186" mass="20187">MSFTQSIKTCFQKYVTFSGRASRPEYWYFFLFIILGNIVTTVLDVTFFGVDLTITTDDASHTTTTEVHDNGPLGRLFSLATMIPLLAVGWRRMHDSGRSGLYLFFPLIAMIGIGLFLSFSAGTIAFTGGTLGLGGLATALGAVSLAILFPALVIGIFAPLLVIWWLTRPSDPNPNTYGPNPNEAPQ</sequence>
<keyword evidence="1" id="KW-0472">Membrane</keyword>
<evidence type="ECO:0000313" key="2">
    <source>
        <dbReference type="EMBL" id="MCV6823592.1"/>
    </source>
</evidence>
<accession>A0AAE3J1S1</accession>
<name>A0AAE3J1S1_9RHOB</name>
<keyword evidence="3" id="KW-1185">Reference proteome</keyword>
<keyword evidence="1" id="KW-1133">Transmembrane helix</keyword>
<protein>
    <submittedName>
        <fullName evidence="2">DUF805 domain-containing protein</fullName>
    </submittedName>
</protein>
<feature type="transmembrane region" description="Helical" evidence="1">
    <location>
        <begin position="26"/>
        <end position="50"/>
    </location>
</feature>
<evidence type="ECO:0000313" key="3">
    <source>
        <dbReference type="Proteomes" id="UP001208041"/>
    </source>
</evidence>
<gene>
    <name evidence="2" type="ORF">OH136_03410</name>
</gene>
<feature type="transmembrane region" description="Helical" evidence="1">
    <location>
        <begin position="73"/>
        <end position="90"/>
    </location>
</feature>
<reference evidence="2" key="1">
    <citation type="submission" date="2022-10" db="EMBL/GenBank/DDBJ databases">
        <authorList>
            <person name="Yue Y."/>
        </authorList>
    </citation>
    <scope>NUCLEOTIDE SEQUENCE</scope>
    <source>
        <strain evidence="2">Z654</strain>
    </source>
</reference>
<dbReference type="PANTHER" id="PTHR34980">
    <property type="entry name" value="INNER MEMBRANE PROTEIN-RELATED-RELATED"/>
    <property type="match status" value="1"/>
</dbReference>
<dbReference type="GO" id="GO:0005886">
    <property type="term" value="C:plasma membrane"/>
    <property type="evidence" value="ECO:0007669"/>
    <property type="project" value="TreeGrafter"/>
</dbReference>
<dbReference type="PANTHER" id="PTHR34980:SF2">
    <property type="entry name" value="INNER MEMBRANE PROTEIN YHAH-RELATED"/>
    <property type="match status" value="1"/>
</dbReference>